<dbReference type="Proteomes" id="UP001189429">
    <property type="component" value="Unassembled WGS sequence"/>
</dbReference>
<accession>A0ABN9RL11</accession>
<feature type="region of interest" description="Disordered" evidence="1">
    <location>
        <begin position="74"/>
        <end position="94"/>
    </location>
</feature>
<name>A0ABN9RL11_9DINO</name>
<organism evidence="2 3">
    <name type="scientific">Prorocentrum cordatum</name>
    <dbReference type="NCBI Taxonomy" id="2364126"/>
    <lineage>
        <taxon>Eukaryota</taxon>
        <taxon>Sar</taxon>
        <taxon>Alveolata</taxon>
        <taxon>Dinophyceae</taxon>
        <taxon>Prorocentrales</taxon>
        <taxon>Prorocentraceae</taxon>
        <taxon>Prorocentrum</taxon>
    </lineage>
</organism>
<gene>
    <name evidence="2" type="ORF">PCOR1329_LOCUS20873</name>
</gene>
<evidence type="ECO:0000313" key="3">
    <source>
        <dbReference type="Proteomes" id="UP001189429"/>
    </source>
</evidence>
<proteinExistence type="predicted"/>
<evidence type="ECO:0000256" key="1">
    <source>
        <dbReference type="SAM" id="MobiDB-lite"/>
    </source>
</evidence>
<feature type="non-terminal residue" evidence="2">
    <location>
        <position position="1"/>
    </location>
</feature>
<dbReference type="EMBL" id="CAUYUJ010006792">
    <property type="protein sequence ID" value="CAK0818701.1"/>
    <property type="molecule type" value="Genomic_DNA"/>
</dbReference>
<protein>
    <submittedName>
        <fullName evidence="2">Uncharacterized protein</fullName>
    </submittedName>
</protein>
<evidence type="ECO:0000313" key="2">
    <source>
        <dbReference type="EMBL" id="CAK0818701.1"/>
    </source>
</evidence>
<reference evidence="2" key="1">
    <citation type="submission" date="2023-10" db="EMBL/GenBank/DDBJ databases">
        <authorList>
            <person name="Chen Y."/>
            <person name="Shah S."/>
            <person name="Dougan E. K."/>
            <person name="Thang M."/>
            <person name="Chan C."/>
        </authorList>
    </citation>
    <scope>NUCLEOTIDE SEQUENCE [LARGE SCALE GENOMIC DNA]</scope>
</reference>
<feature type="region of interest" description="Disordered" evidence="1">
    <location>
        <begin position="1"/>
        <end position="43"/>
    </location>
</feature>
<keyword evidence="3" id="KW-1185">Reference proteome</keyword>
<comment type="caution">
    <text evidence="2">The sequence shown here is derived from an EMBL/GenBank/DDBJ whole genome shotgun (WGS) entry which is preliminary data.</text>
</comment>
<sequence>AELASTSVDSRRLAGAWSGRRPRAATEARWQPQAAPLGGGRADLGLREEDLKNEAGFDVGIKLDPEQAEALGIVPFGDGGADDAASPRRSATPPLRLRLRLRQARSLAPLASQCRWCRPPCFHRRAFDW</sequence>